<evidence type="ECO:0000256" key="1">
    <source>
        <dbReference type="SAM" id="Phobius"/>
    </source>
</evidence>
<feature type="transmembrane region" description="Helical" evidence="1">
    <location>
        <begin position="22"/>
        <end position="43"/>
    </location>
</feature>
<evidence type="ECO:0000313" key="4">
    <source>
        <dbReference type="Proteomes" id="UP000051497"/>
    </source>
</evidence>
<dbReference type="STRING" id="295108.HT99x_00243"/>
<reference evidence="3" key="3">
    <citation type="submission" date="2021-06" db="EMBL/GenBank/DDBJ databases">
        <title>Genomic Description and Analysis of Intracellular Bacteria, Candidatus Berkiella cookevillensis and Candidatus Berkiella aquae.</title>
        <authorList>
            <person name="Kidane D.T."/>
            <person name="Mehari Y.T."/>
            <person name="Rice F.C."/>
            <person name="Arivett B.A."/>
            <person name="Farone A.L."/>
            <person name="Berk S.G."/>
            <person name="Farone M.B."/>
        </authorList>
    </citation>
    <scope>NUCLEOTIDE SEQUENCE</scope>
    <source>
        <strain evidence="3">HT99</strain>
    </source>
</reference>
<name>A0A0Q9YPH1_9GAMM</name>
<evidence type="ECO:0000313" key="3">
    <source>
        <dbReference type="EMBL" id="MCS5711935.1"/>
    </source>
</evidence>
<keyword evidence="1" id="KW-0812">Transmembrane</keyword>
<feature type="transmembrane region" description="Helical" evidence="1">
    <location>
        <begin position="49"/>
        <end position="70"/>
    </location>
</feature>
<dbReference type="RefSeq" id="WP_075064889.1">
    <property type="nucleotide sequence ID" value="NZ_LKAJ02000001.1"/>
</dbReference>
<dbReference type="EMBL" id="LKAJ02000001">
    <property type="protein sequence ID" value="MCS5711935.1"/>
    <property type="molecule type" value="Genomic_DNA"/>
</dbReference>
<gene>
    <name evidence="2" type="ORF">HT99x_00243</name>
    <name evidence="3" type="ORF">HT99x_010870</name>
</gene>
<sequence>MQTLTPNEIQFVSGARIRPSDWLWPAAFGALTGVGTFVVTAFSATPVGFVTSIGTGFLIGGSLGAAHDFLREYDL</sequence>
<keyword evidence="4" id="KW-1185">Reference proteome</keyword>
<protein>
    <submittedName>
        <fullName evidence="2">Uncharacterized protein</fullName>
    </submittedName>
</protein>
<keyword evidence="1" id="KW-1133">Transmembrane helix</keyword>
<organism evidence="2">
    <name type="scientific">Candidatus Berkiella aquae</name>
    <dbReference type="NCBI Taxonomy" id="295108"/>
    <lineage>
        <taxon>Bacteria</taxon>
        <taxon>Pseudomonadati</taxon>
        <taxon>Pseudomonadota</taxon>
        <taxon>Gammaproteobacteria</taxon>
        <taxon>Candidatus Berkiellales</taxon>
        <taxon>Candidatus Berkiellaceae</taxon>
        <taxon>Candidatus Berkiella</taxon>
    </lineage>
</organism>
<comment type="caution">
    <text evidence="2">The sequence shown here is derived from an EMBL/GenBank/DDBJ whole genome shotgun (WGS) entry which is preliminary data.</text>
</comment>
<proteinExistence type="predicted"/>
<evidence type="ECO:0000313" key="2">
    <source>
        <dbReference type="EMBL" id="KRG22703.1"/>
    </source>
</evidence>
<accession>A0A0Q9YPH1</accession>
<dbReference type="Proteomes" id="UP000051497">
    <property type="component" value="Unassembled WGS sequence"/>
</dbReference>
<reference evidence="2" key="1">
    <citation type="submission" date="2015-09" db="EMBL/GenBank/DDBJ databases">
        <title>Draft Genome Sequences of Two Novel Amoeba-resistant Intranuclear Bacteria, Candidatus Berkiella cookevillensis and Candidatus Berkiella aquae.</title>
        <authorList>
            <person name="Mehari Y.T."/>
            <person name="Arivett B.A."/>
            <person name="Farone A.L."/>
            <person name="Gunderson J.H."/>
            <person name="Farone M.B."/>
        </authorList>
    </citation>
    <scope>NUCLEOTIDE SEQUENCE [LARGE SCALE GENOMIC DNA]</scope>
    <source>
        <strain evidence="2">HT99</strain>
    </source>
</reference>
<dbReference type="AlphaFoldDB" id="A0A0Q9YPH1"/>
<dbReference type="EMBL" id="LKAJ01000001">
    <property type="protein sequence ID" value="KRG22703.1"/>
    <property type="molecule type" value="Genomic_DNA"/>
</dbReference>
<reference evidence="3" key="2">
    <citation type="journal article" date="2016" name="Genome Announc.">
        <title>Draft Genome Sequences of Two Novel Amoeba-Resistant Intranuclear Bacteria, 'Candidatus Berkiella cookevillensis' and 'Candidatus Berkiella aquae'.</title>
        <authorList>
            <person name="Mehari Y.T."/>
            <person name="Arivett B.A."/>
            <person name="Farone A.L."/>
            <person name="Gunderson J.H."/>
            <person name="Farone M.B."/>
        </authorList>
    </citation>
    <scope>NUCLEOTIDE SEQUENCE</scope>
    <source>
        <strain evidence="3">HT99</strain>
    </source>
</reference>
<keyword evidence="1" id="KW-0472">Membrane</keyword>